<dbReference type="Proteomes" id="UP000823561">
    <property type="component" value="Chromosome 13"/>
</dbReference>
<keyword evidence="2" id="KW-1185">Reference proteome</keyword>
<name>A0AAV6GC18_9TELE</name>
<dbReference type="AlphaFoldDB" id="A0AAV6GC18"/>
<evidence type="ECO:0000313" key="1">
    <source>
        <dbReference type="EMBL" id="KAG5271396.1"/>
    </source>
</evidence>
<evidence type="ECO:0000313" key="2">
    <source>
        <dbReference type="Proteomes" id="UP000823561"/>
    </source>
</evidence>
<reference evidence="1" key="1">
    <citation type="submission" date="2020-10" db="EMBL/GenBank/DDBJ databases">
        <title>Chromosome-scale genome assembly of the Allis shad, Alosa alosa.</title>
        <authorList>
            <person name="Margot Z."/>
            <person name="Christophe K."/>
            <person name="Cabau C."/>
            <person name="Louis A."/>
            <person name="Berthelot C."/>
            <person name="Parey E."/>
            <person name="Roest Crollius H."/>
            <person name="Montfort J."/>
            <person name="Robinson-Rechavi M."/>
            <person name="Bucao C."/>
            <person name="Bouchez O."/>
            <person name="Gislard M."/>
            <person name="Lluch J."/>
            <person name="Milhes M."/>
            <person name="Lampietro C."/>
            <person name="Lopez Roques C."/>
            <person name="Donnadieu C."/>
            <person name="Braasch I."/>
            <person name="Desvignes T."/>
            <person name="Postlethwait J."/>
            <person name="Bobe J."/>
            <person name="Guiguen Y."/>
        </authorList>
    </citation>
    <scope>NUCLEOTIDE SEQUENCE</scope>
    <source>
        <strain evidence="1">M-15738</strain>
        <tissue evidence="1">Blood</tissue>
    </source>
</reference>
<dbReference type="EMBL" id="JADWDJ010000013">
    <property type="protein sequence ID" value="KAG5271396.1"/>
    <property type="molecule type" value="Genomic_DNA"/>
</dbReference>
<accession>A0AAV6GC18</accession>
<organism evidence="1 2">
    <name type="scientific">Alosa alosa</name>
    <name type="common">allis shad</name>
    <dbReference type="NCBI Taxonomy" id="278164"/>
    <lineage>
        <taxon>Eukaryota</taxon>
        <taxon>Metazoa</taxon>
        <taxon>Chordata</taxon>
        <taxon>Craniata</taxon>
        <taxon>Vertebrata</taxon>
        <taxon>Euteleostomi</taxon>
        <taxon>Actinopterygii</taxon>
        <taxon>Neopterygii</taxon>
        <taxon>Teleostei</taxon>
        <taxon>Clupei</taxon>
        <taxon>Clupeiformes</taxon>
        <taxon>Clupeoidei</taxon>
        <taxon>Clupeidae</taxon>
        <taxon>Alosa</taxon>
    </lineage>
</organism>
<comment type="caution">
    <text evidence="1">The sequence shown here is derived from an EMBL/GenBank/DDBJ whole genome shotgun (WGS) entry which is preliminary data.</text>
</comment>
<proteinExistence type="predicted"/>
<sequence length="74" mass="8757">MLRKLTERRRRKCRRRTISLQIVRGFQLVDISLTFSSPRAVKQRVVNFFDERLSPSKPEEVVCRLLRAPCAEVN</sequence>
<protein>
    <submittedName>
        <fullName evidence="1">Uncharacterized protein</fullName>
    </submittedName>
</protein>
<gene>
    <name evidence="1" type="ORF">AALO_G00179230</name>
</gene>